<evidence type="ECO:0000313" key="14">
    <source>
        <dbReference type="Proteomes" id="UP000001661"/>
    </source>
</evidence>
<dbReference type="GO" id="GO:0009073">
    <property type="term" value="P:aromatic amino acid family biosynthetic process"/>
    <property type="evidence" value="ECO:0007669"/>
    <property type="project" value="UniProtKB-KW"/>
</dbReference>
<dbReference type="eggNOG" id="COG0757">
    <property type="taxonomic scope" value="Bacteria"/>
</dbReference>
<dbReference type="NCBIfam" id="TIGR01088">
    <property type="entry name" value="aroQ"/>
    <property type="match status" value="1"/>
</dbReference>
<dbReference type="InterPro" id="IPR018509">
    <property type="entry name" value="DHquinase_II_CS"/>
</dbReference>
<feature type="binding site" evidence="8 10">
    <location>
        <position position="79"/>
    </location>
    <ligand>
        <name>substrate</name>
    </ligand>
</feature>
<dbReference type="STRING" id="574087.Acear_1755"/>
<feature type="binding site" evidence="8 10">
    <location>
        <position position="110"/>
    </location>
    <ligand>
        <name>substrate</name>
    </ligand>
</feature>
<dbReference type="Proteomes" id="UP000001661">
    <property type="component" value="Chromosome"/>
</dbReference>
<keyword evidence="8" id="KW-0028">Amino-acid biosynthesis</keyword>
<organism evidence="13 14">
    <name type="scientific">Acetohalobium arabaticum (strain ATCC 49924 / DSM 5501 / Z-7288)</name>
    <dbReference type="NCBI Taxonomy" id="574087"/>
    <lineage>
        <taxon>Bacteria</taxon>
        <taxon>Bacillati</taxon>
        <taxon>Bacillota</taxon>
        <taxon>Clostridia</taxon>
        <taxon>Halanaerobiales</taxon>
        <taxon>Halobacteroidaceae</taxon>
        <taxon>Acetohalobium</taxon>
    </lineage>
</organism>
<feature type="coiled-coil region" evidence="12">
    <location>
        <begin position="23"/>
        <end position="66"/>
    </location>
</feature>
<evidence type="ECO:0000256" key="7">
    <source>
        <dbReference type="ARBA" id="ARBA00023239"/>
    </source>
</evidence>
<feature type="binding site" evidence="8 10">
    <location>
        <position position="86"/>
    </location>
    <ligand>
        <name>substrate</name>
    </ligand>
</feature>
<feature type="site" description="Transition state stabilizer" evidence="8 11">
    <location>
        <position position="16"/>
    </location>
</feature>
<evidence type="ECO:0000256" key="2">
    <source>
        <dbReference type="ARBA" id="ARBA00004902"/>
    </source>
</evidence>
<gene>
    <name evidence="8" type="primary">aroQ</name>
    <name evidence="13" type="ordered locus">Acear_1755</name>
</gene>
<dbReference type="NCBIfam" id="NF003806">
    <property type="entry name" value="PRK05395.1-3"/>
    <property type="match status" value="1"/>
</dbReference>
<dbReference type="EC" id="4.2.1.10" evidence="5 8"/>
<evidence type="ECO:0000256" key="5">
    <source>
        <dbReference type="ARBA" id="ARBA00012060"/>
    </source>
</evidence>
<evidence type="ECO:0000313" key="13">
    <source>
        <dbReference type="EMBL" id="ADL13260.1"/>
    </source>
</evidence>
<dbReference type="AlphaFoldDB" id="D9QRW9"/>
<feature type="active site" description="Proton donor" evidence="8 9">
    <location>
        <position position="99"/>
    </location>
</feature>
<dbReference type="PANTHER" id="PTHR21272">
    <property type="entry name" value="CATABOLIC 3-DEHYDROQUINASE"/>
    <property type="match status" value="1"/>
</dbReference>
<dbReference type="NCBIfam" id="NF003807">
    <property type="entry name" value="PRK05395.1-4"/>
    <property type="match status" value="1"/>
</dbReference>
<dbReference type="OrthoDB" id="9790793at2"/>
<comment type="subunit">
    <text evidence="4 8">Homododecamer.</text>
</comment>
<dbReference type="UniPathway" id="UPA00053">
    <property type="reaction ID" value="UER00086"/>
</dbReference>
<evidence type="ECO:0000256" key="8">
    <source>
        <dbReference type="HAMAP-Rule" id="MF_00169"/>
    </source>
</evidence>
<dbReference type="HAMAP" id="MF_00169">
    <property type="entry name" value="AroQ"/>
    <property type="match status" value="1"/>
</dbReference>
<reference evidence="13 14" key="1">
    <citation type="journal article" date="2010" name="Stand. Genomic Sci.">
        <title>Complete genome sequence of Acetohalobium arabaticum type strain (Z-7288).</title>
        <authorList>
            <person name="Sikorski J."/>
            <person name="Lapidus A."/>
            <person name="Chertkov O."/>
            <person name="Lucas S."/>
            <person name="Copeland A."/>
            <person name="Glavina Del Rio T."/>
            <person name="Nolan M."/>
            <person name="Tice H."/>
            <person name="Cheng J.F."/>
            <person name="Han C."/>
            <person name="Brambilla E."/>
            <person name="Pitluck S."/>
            <person name="Liolios K."/>
            <person name="Ivanova N."/>
            <person name="Mavromatis K."/>
            <person name="Mikhailova N."/>
            <person name="Pati A."/>
            <person name="Bruce D."/>
            <person name="Detter C."/>
            <person name="Tapia R."/>
            <person name="Goodwin L."/>
            <person name="Chen A."/>
            <person name="Palaniappan K."/>
            <person name="Land M."/>
            <person name="Hauser L."/>
            <person name="Chang Y.J."/>
            <person name="Jeffries C.D."/>
            <person name="Rohde M."/>
            <person name="Goker M."/>
            <person name="Spring S."/>
            <person name="Woyke T."/>
            <person name="Bristow J."/>
            <person name="Eisen J.A."/>
            <person name="Markowitz V."/>
            <person name="Hugenholtz P."/>
            <person name="Kyrpides N.C."/>
            <person name="Klenk H.P."/>
        </authorList>
    </citation>
    <scope>NUCLEOTIDE SEQUENCE [LARGE SCALE GENOMIC DNA]</scope>
    <source>
        <strain evidence="14">ATCC 49924 / DSM 5501 / Z-7288</strain>
    </source>
</reference>
<evidence type="ECO:0000256" key="10">
    <source>
        <dbReference type="PIRSR" id="PIRSR001399-2"/>
    </source>
</evidence>
<comment type="similarity">
    <text evidence="3 8">Belongs to the type-II 3-dehydroquinase family.</text>
</comment>
<evidence type="ECO:0000256" key="6">
    <source>
        <dbReference type="ARBA" id="ARBA00023141"/>
    </source>
</evidence>
<keyword evidence="12" id="KW-0175">Coiled coil</keyword>
<accession>D9QRW9</accession>
<dbReference type="GO" id="GO:0009423">
    <property type="term" value="P:chorismate biosynthetic process"/>
    <property type="evidence" value="ECO:0007669"/>
    <property type="project" value="UniProtKB-UniRule"/>
</dbReference>
<comment type="pathway">
    <text evidence="2 8">Metabolic intermediate biosynthesis; chorismate biosynthesis; chorismate from D-erythrose 4-phosphate and phosphoenolpyruvate: step 3/7.</text>
</comment>
<dbReference type="InterPro" id="IPR036441">
    <property type="entry name" value="DHquinase_II_sf"/>
</dbReference>
<feature type="binding site" evidence="8 10">
    <location>
        <begin position="100"/>
        <end position="101"/>
    </location>
    <ligand>
        <name>substrate</name>
    </ligand>
</feature>
<feature type="binding site" evidence="8 10">
    <location>
        <position position="73"/>
    </location>
    <ligand>
        <name>substrate</name>
    </ligand>
</feature>
<dbReference type="EMBL" id="CP002105">
    <property type="protein sequence ID" value="ADL13260.1"/>
    <property type="molecule type" value="Genomic_DNA"/>
</dbReference>
<dbReference type="InterPro" id="IPR001874">
    <property type="entry name" value="DHquinase_II"/>
</dbReference>
<dbReference type="GO" id="GO:0019631">
    <property type="term" value="P:quinate catabolic process"/>
    <property type="evidence" value="ECO:0007669"/>
    <property type="project" value="TreeGrafter"/>
</dbReference>
<dbReference type="RefSeq" id="WP_013278705.1">
    <property type="nucleotide sequence ID" value="NC_014378.1"/>
</dbReference>
<dbReference type="CDD" id="cd00466">
    <property type="entry name" value="DHQase_II"/>
    <property type="match status" value="1"/>
</dbReference>
<dbReference type="KEGG" id="aar:Acear_1755"/>
<dbReference type="GO" id="GO:0008652">
    <property type="term" value="P:amino acid biosynthetic process"/>
    <property type="evidence" value="ECO:0007669"/>
    <property type="project" value="UniProtKB-KW"/>
</dbReference>
<evidence type="ECO:0000256" key="12">
    <source>
        <dbReference type="SAM" id="Coils"/>
    </source>
</evidence>
<dbReference type="NCBIfam" id="NF003805">
    <property type="entry name" value="PRK05395.1-2"/>
    <property type="match status" value="1"/>
</dbReference>
<feature type="active site" description="Proton acceptor" evidence="8 9">
    <location>
        <position position="21"/>
    </location>
</feature>
<dbReference type="GO" id="GO:0003855">
    <property type="term" value="F:3-dehydroquinate dehydratase activity"/>
    <property type="evidence" value="ECO:0007669"/>
    <property type="project" value="UniProtKB-UniRule"/>
</dbReference>
<dbReference type="Gene3D" id="3.40.50.9100">
    <property type="entry name" value="Dehydroquinase, class II"/>
    <property type="match status" value="1"/>
</dbReference>
<sequence>MYLVLHGPNLNLLGKREPEVYGRLTLADINQQLEELAAELEVELIIEQLNGEGEIVERIHQALEEEADGILINPAAYTHYSIAIRDALAGVELPTVEVHLSNIHAREEFRQQSVTASVAAGQISGLGIDSYLLGLRALVNL</sequence>
<evidence type="ECO:0000256" key="9">
    <source>
        <dbReference type="PIRSR" id="PIRSR001399-1"/>
    </source>
</evidence>
<dbReference type="SUPFAM" id="SSF52304">
    <property type="entry name" value="Type II 3-dehydroquinate dehydratase"/>
    <property type="match status" value="1"/>
</dbReference>
<evidence type="ECO:0000256" key="11">
    <source>
        <dbReference type="PIRSR" id="PIRSR001399-3"/>
    </source>
</evidence>
<name>D9QRW9_ACEAZ</name>
<dbReference type="PIRSF" id="PIRSF001399">
    <property type="entry name" value="DHquinase_II"/>
    <property type="match status" value="1"/>
</dbReference>
<comment type="catalytic activity">
    <reaction evidence="1 8">
        <text>3-dehydroquinate = 3-dehydroshikimate + H2O</text>
        <dbReference type="Rhea" id="RHEA:21096"/>
        <dbReference type="ChEBI" id="CHEBI:15377"/>
        <dbReference type="ChEBI" id="CHEBI:16630"/>
        <dbReference type="ChEBI" id="CHEBI:32364"/>
        <dbReference type="EC" id="4.2.1.10"/>
    </reaction>
</comment>
<evidence type="ECO:0000256" key="3">
    <source>
        <dbReference type="ARBA" id="ARBA00011037"/>
    </source>
</evidence>
<dbReference type="HOGENOM" id="CLU_090968_3_0_9"/>
<evidence type="ECO:0000256" key="1">
    <source>
        <dbReference type="ARBA" id="ARBA00001864"/>
    </source>
</evidence>
<evidence type="ECO:0000256" key="4">
    <source>
        <dbReference type="ARBA" id="ARBA00011193"/>
    </source>
</evidence>
<comment type="function">
    <text evidence="8">Catalyzes a trans-dehydration via an enolate intermediate.</text>
</comment>
<dbReference type="PROSITE" id="PS01029">
    <property type="entry name" value="DEHYDROQUINASE_II"/>
    <property type="match status" value="1"/>
</dbReference>
<protein>
    <recommendedName>
        <fullName evidence="5 8">3-dehydroquinate dehydratase</fullName>
        <shortName evidence="8">3-dehydroquinase</shortName>
        <ecNumber evidence="5 8">4.2.1.10</ecNumber>
    </recommendedName>
    <alternativeName>
        <fullName evidence="8">Type II DHQase</fullName>
    </alternativeName>
</protein>
<keyword evidence="6 8" id="KW-0057">Aromatic amino acid biosynthesis</keyword>
<dbReference type="Pfam" id="PF01220">
    <property type="entry name" value="DHquinase_II"/>
    <property type="match status" value="1"/>
</dbReference>
<dbReference type="PANTHER" id="PTHR21272:SF3">
    <property type="entry name" value="CATABOLIC 3-DEHYDROQUINASE"/>
    <property type="match status" value="1"/>
</dbReference>
<keyword evidence="14" id="KW-1185">Reference proteome</keyword>
<keyword evidence="7 8" id="KW-0456">Lyase</keyword>
<proteinExistence type="inferred from homology"/>